<dbReference type="SUPFAM" id="SSF51735">
    <property type="entry name" value="NAD(P)-binding Rossmann-fold domains"/>
    <property type="match status" value="1"/>
</dbReference>
<gene>
    <name evidence="6" type="ORF">COLO4_12666</name>
</gene>
<dbReference type="Pfam" id="PF00106">
    <property type="entry name" value="adh_short"/>
    <property type="match status" value="1"/>
</dbReference>
<dbReference type="PANTHER" id="PTHR43490">
    <property type="entry name" value="(+)-NEOMENTHOL DEHYDROGENASE"/>
    <property type="match status" value="1"/>
</dbReference>
<dbReference type="EC" id="1.1.1.-" evidence="5"/>
<evidence type="ECO:0000256" key="3">
    <source>
        <dbReference type="ARBA" id="ARBA00023002"/>
    </source>
</evidence>
<keyword evidence="3 5" id="KW-0560">Oxidoreductase</keyword>
<proteinExistence type="inferred from homology"/>
<dbReference type="PANTHER" id="PTHR43490:SF119">
    <property type="entry name" value="SHORT-CHAIN DEHYDROGENASE_REDUCTASE"/>
    <property type="match status" value="1"/>
</dbReference>
<dbReference type="GO" id="GO:0016616">
    <property type="term" value="F:oxidoreductase activity, acting on the CH-OH group of donors, NAD or NADP as acceptor"/>
    <property type="evidence" value="ECO:0007669"/>
    <property type="project" value="InterPro"/>
</dbReference>
<keyword evidence="7" id="KW-1185">Reference proteome</keyword>
<evidence type="ECO:0000256" key="5">
    <source>
        <dbReference type="RuleBase" id="RU369024"/>
    </source>
</evidence>
<evidence type="ECO:0000256" key="1">
    <source>
        <dbReference type="ARBA" id="ARBA00006484"/>
    </source>
</evidence>
<dbReference type="EMBL" id="AWUE01014939">
    <property type="protein sequence ID" value="OMP00427.1"/>
    <property type="molecule type" value="Genomic_DNA"/>
</dbReference>
<dbReference type="PRINTS" id="PR00080">
    <property type="entry name" value="SDRFAMILY"/>
</dbReference>
<sequence length="301" mass="32722">MAEACEFLATKRVAVVTGGNKGIGLEICRQLASKGVKVVLTARDERRGLEAVEKLVKESAGVSDNVVFHRLDVTDPVSIASLAAYIKTHFGKLDILVNNAAITGIIMNYDNFSKAVEQFGDWPFGEEAWNEIIIAQTYELAEECLQTNYYGMKRMVEALAPFLQLSDSARIVNVSSGLGSLKIVLSDIDNLTEERIEQVFNDLLKDVKEGRLKTKGWPTYIGPTAYSVSKAAMNAYTRILAKKNPGLCVTCVAPGFVKTDITGNNGMLTAAEGAENVVRVALLPNAESSGLLFNCKEISDF</sequence>
<name>A0A1R3K028_9ROSI</name>
<evidence type="ECO:0000256" key="2">
    <source>
        <dbReference type="ARBA" id="ARBA00022857"/>
    </source>
</evidence>
<comment type="similarity">
    <text evidence="1 4">Belongs to the short-chain dehydrogenases/reductases (SDR) family.</text>
</comment>
<evidence type="ECO:0000313" key="6">
    <source>
        <dbReference type="EMBL" id="OMP00427.1"/>
    </source>
</evidence>
<dbReference type="STRING" id="93759.A0A1R3K028"/>
<dbReference type="CDD" id="cd05324">
    <property type="entry name" value="carb_red_PTCR-like_SDR_c"/>
    <property type="match status" value="1"/>
</dbReference>
<evidence type="ECO:0000313" key="7">
    <source>
        <dbReference type="Proteomes" id="UP000187203"/>
    </source>
</evidence>
<dbReference type="InterPro" id="IPR002347">
    <property type="entry name" value="SDR_fam"/>
</dbReference>
<dbReference type="Proteomes" id="UP000187203">
    <property type="component" value="Unassembled WGS sequence"/>
</dbReference>
<dbReference type="OrthoDB" id="1933717at2759"/>
<dbReference type="AlphaFoldDB" id="A0A1R3K028"/>
<accession>A0A1R3K028</accession>
<protein>
    <recommendedName>
        <fullName evidence="5">Short-chain dehydrogenase/reductase</fullName>
        <ecNumber evidence="5">1.1.1.-</ecNumber>
    </recommendedName>
</protein>
<keyword evidence="2 5" id="KW-0521">NADP</keyword>
<reference evidence="7" key="1">
    <citation type="submission" date="2013-09" db="EMBL/GenBank/DDBJ databases">
        <title>Corchorus olitorius genome sequencing.</title>
        <authorList>
            <person name="Alam M."/>
            <person name="Haque M.S."/>
            <person name="Islam M.S."/>
            <person name="Emdad E.M."/>
            <person name="Islam M.M."/>
            <person name="Ahmed B."/>
            <person name="Halim A."/>
            <person name="Hossen Q.M.M."/>
            <person name="Hossain M.Z."/>
            <person name="Ahmed R."/>
            <person name="Khan M.M."/>
            <person name="Islam R."/>
            <person name="Rashid M.M."/>
            <person name="Khan S.A."/>
            <person name="Rahman M.S."/>
            <person name="Alam M."/>
            <person name="Yahiya A.S."/>
            <person name="Khan M.S."/>
            <person name="Azam M.S."/>
            <person name="Haque T."/>
            <person name="Lashkar M.Z.H."/>
            <person name="Akhand A.I."/>
            <person name="Morshed G."/>
            <person name="Roy S."/>
            <person name="Uddin K.S."/>
            <person name="Rabeya T."/>
            <person name="Hossain A.S."/>
            <person name="Chowdhury A."/>
            <person name="Snigdha A.R."/>
            <person name="Mortoza M.S."/>
            <person name="Matin S.A."/>
            <person name="Hoque S.M.E."/>
            <person name="Islam M.K."/>
            <person name="Roy D.K."/>
            <person name="Haider R."/>
            <person name="Moosa M.M."/>
            <person name="Elias S.M."/>
            <person name="Hasan A.M."/>
            <person name="Jahan S."/>
            <person name="Shafiuddin M."/>
            <person name="Mahmood N."/>
            <person name="Shommy N.S."/>
        </authorList>
    </citation>
    <scope>NUCLEOTIDE SEQUENCE [LARGE SCALE GENOMIC DNA]</scope>
    <source>
        <strain evidence="7">cv. O-4</strain>
    </source>
</reference>
<dbReference type="InterPro" id="IPR045313">
    <property type="entry name" value="CBR1-like"/>
</dbReference>
<dbReference type="GO" id="GO:0016020">
    <property type="term" value="C:membrane"/>
    <property type="evidence" value="ECO:0007669"/>
    <property type="project" value="TreeGrafter"/>
</dbReference>
<dbReference type="InterPro" id="IPR036291">
    <property type="entry name" value="NAD(P)-bd_dom_sf"/>
</dbReference>
<evidence type="ECO:0000256" key="4">
    <source>
        <dbReference type="RuleBase" id="RU000363"/>
    </source>
</evidence>
<organism evidence="6 7">
    <name type="scientific">Corchorus olitorius</name>
    <dbReference type="NCBI Taxonomy" id="93759"/>
    <lineage>
        <taxon>Eukaryota</taxon>
        <taxon>Viridiplantae</taxon>
        <taxon>Streptophyta</taxon>
        <taxon>Embryophyta</taxon>
        <taxon>Tracheophyta</taxon>
        <taxon>Spermatophyta</taxon>
        <taxon>Magnoliopsida</taxon>
        <taxon>eudicotyledons</taxon>
        <taxon>Gunneridae</taxon>
        <taxon>Pentapetalae</taxon>
        <taxon>rosids</taxon>
        <taxon>malvids</taxon>
        <taxon>Malvales</taxon>
        <taxon>Malvaceae</taxon>
        <taxon>Grewioideae</taxon>
        <taxon>Apeibeae</taxon>
        <taxon>Corchorus</taxon>
    </lineage>
</organism>
<dbReference type="Gene3D" id="3.40.50.720">
    <property type="entry name" value="NAD(P)-binding Rossmann-like Domain"/>
    <property type="match status" value="1"/>
</dbReference>
<comment type="caution">
    <text evidence="6">The sequence shown here is derived from an EMBL/GenBank/DDBJ whole genome shotgun (WGS) entry which is preliminary data.</text>
</comment>
<dbReference type="PRINTS" id="PR00081">
    <property type="entry name" value="GDHRDH"/>
</dbReference>